<accession>D1PFN7</accession>
<keyword evidence="2" id="KW-1185">Reference proteome</keyword>
<name>D1PFN7_9BACT</name>
<comment type="caution">
    <text evidence="1">The sequence shown here is derived from an EMBL/GenBank/DDBJ whole genome shotgun (WGS) entry which is preliminary data.</text>
</comment>
<reference evidence="1" key="1">
    <citation type="submission" date="2009-11" db="EMBL/GenBank/DDBJ databases">
        <authorList>
            <person name="Weinstock G."/>
            <person name="Sodergren E."/>
            <person name="Clifton S."/>
            <person name="Fulton L."/>
            <person name="Fulton B."/>
            <person name="Courtney L."/>
            <person name="Fronick C."/>
            <person name="Harrison M."/>
            <person name="Strong C."/>
            <person name="Farmer C."/>
            <person name="Delahaunty K."/>
            <person name="Markovic C."/>
            <person name="Hall O."/>
            <person name="Minx P."/>
            <person name="Tomlinson C."/>
            <person name="Mitreva M."/>
            <person name="Nelson J."/>
            <person name="Hou S."/>
            <person name="Wollam A."/>
            <person name="Pepin K.H."/>
            <person name="Johnson M."/>
            <person name="Bhonagiri V."/>
            <person name="Nash W.E."/>
            <person name="Warren W."/>
            <person name="Chinwalla A."/>
            <person name="Mardis E.R."/>
            <person name="Wilson R.K."/>
        </authorList>
    </citation>
    <scope>NUCLEOTIDE SEQUENCE [LARGE SCALE GENOMIC DNA]</scope>
    <source>
        <strain evidence="1">DSM 18205</strain>
    </source>
</reference>
<organism evidence="1 2">
    <name type="scientific">Segatella copri DSM 18205</name>
    <dbReference type="NCBI Taxonomy" id="537011"/>
    <lineage>
        <taxon>Bacteria</taxon>
        <taxon>Pseudomonadati</taxon>
        <taxon>Bacteroidota</taxon>
        <taxon>Bacteroidia</taxon>
        <taxon>Bacteroidales</taxon>
        <taxon>Prevotellaceae</taxon>
        <taxon>Segatella</taxon>
    </lineage>
</organism>
<protein>
    <submittedName>
        <fullName evidence="1">Uncharacterized protein</fullName>
    </submittedName>
</protein>
<evidence type="ECO:0000313" key="1">
    <source>
        <dbReference type="EMBL" id="EFB34472.1"/>
    </source>
</evidence>
<evidence type="ECO:0000313" key="2">
    <source>
        <dbReference type="Proteomes" id="UP000004477"/>
    </source>
</evidence>
<dbReference type="PaxDb" id="537011-PREVCOP_06045"/>
<dbReference type="Proteomes" id="UP000004477">
    <property type="component" value="Unassembled WGS sequence"/>
</dbReference>
<gene>
    <name evidence="1" type="ORF">PREVCOP_06045</name>
</gene>
<dbReference type="HOGENOM" id="CLU_3203468_0_0_10"/>
<dbReference type="STRING" id="537011.PREVCOP_06045"/>
<dbReference type="EMBL" id="ACBX02000036">
    <property type="protein sequence ID" value="EFB34472.1"/>
    <property type="molecule type" value="Genomic_DNA"/>
</dbReference>
<sequence>MYYLSVYVKSFKELFLSLLRESVFLKSECKSTNYFRNSQILSQKS</sequence>
<proteinExistence type="predicted"/>
<dbReference type="AlphaFoldDB" id="D1PFN7"/>